<keyword evidence="2" id="KW-1185">Reference proteome</keyword>
<name>A0A244CN79_PSEDV</name>
<organism evidence="1 2">
    <name type="scientific">Pseudoalteromonas ulvae</name>
    <dbReference type="NCBI Taxonomy" id="107327"/>
    <lineage>
        <taxon>Bacteria</taxon>
        <taxon>Pseudomonadati</taxon>
        <taxon>Pseudomonadota</taxon>
        <taxon>Gammaproteobacteria</taxon>
        <taxon>Alteromonadales</taxon>
        <taxon>Pseudoalteromonadaceae</taxon>
        <taxon>Pseudoalteromonas</taxon>
    </lineage>
</organism>
<accession>A0A244CN79</accession>
<dbReference type="AlphaFoldDB" id="A0A244CN79"/>
<gene>
    <name evidence="1" type="ORF">B1199_12950</name>
</gene>
<protein>
    <submittedName>
        <fullName evidence="1">Uncharacterized protein</fullName>
    </submittedName>
</protein>
<evidence type="ECO:0000313" key="2">
    <source>
        <dbReference type="Proteomes" id="UP000194841"/>
    </source>
</evidence>
<evidence type="ECO:0000313" key="1">
    <source>
        <dbReference type="EMBL" id="OUL57080.1"/>
    </source>
</evidence>
<dbReference type="Proteomes" id="UP000194841">
    <property type="component" value="Unassembled WGS sequence"/>
</dbReference>
<reference evidence="1 2" key="1">
    <citation type="submission" date="2017-02" db="EMBL/GenBank/DDBJ databases">
        <title>Pseudoalteromonas ulvae TC14 Genome.</title>
        <authorList>
            <person name="Molmeret M."/>
        </authorList>
    </citation>
    <scope>NUCLEOTIDE SEQUENCE [LARGE SCALE GENOMIC DNA]</scope>
    <source>
        <strain evidence="1">TC14</strain>
    </source>
</reference>
<proteinExistence type="predicted"/>
<dbReference type="EMBL" id="MWPV01000004">
    <property type="protein sequence ID" value="OUL57080.1"/>
    <property type="molecule type" value="Genomic_DNA"/>
</dbReference>
<comment type="caution">
    <text evidence="1">The sequence shown here is derived from an EMBL/GenBank/DDBJ whole genome shotgun (WGS) entry which is preliminary data.</text>
</comment>
<sequence>MCSLVILSKYCSTKRNTLLAEPFGQRLLGISTALSLLWCSSLHHKSDALYKYPTIRCKNHHERSTAPN</sequence>